<dbReference type="GO" id="GO:0030170">
    <property type="term" value="F:pyridoxal phosphate binding"/>
    <property type="evidence" value="ECO:0007669"/>
    <property type="project" value="InterPro"/>
</dbReference>
<sequence>MSDQSQYLKSDKLITAHYGEEYEHYYNAVVPPIFMNSLNVFETIDDYYDFDRTDKHKYCYGRVQNPTVRILEDKIAALEHGVGALAFASGMAAATTAVLTACRTGSHVICIRNSYGPLKDFLTGYCKEHLDITTTFVKGDCVEEFEESITDKTDLIVLESPSSLVFSLQDIEAVSKIAKEHQALVYIDNTFCTPIYQQPLTLGADIVMHTTSKYIGGHSDIIGGMLAVKDPELMKKLTANRELFGGIAGPMEAWLMIRGLRTLAVRIAQHQETAMEVAKFLEKHPKVKNVFYPGLESHLQYGLMKKQQSGNTGLLSFEIHGTLKDAIKVTESLKIFKIGVSWGGFESLAFLPHARLEENACKILGGSQNIIRIHCGLEGTDALISDLESALAKI</sequence>
<dbReference type="STRING" id="29354.IO98_06105"/>
<dbReference type="InterPro" id="IPR015421">
    <property type="entry name" value="PyrdxlP-dep_Trfase_major"/>
</dbReference>
<dbReference type="Gene3D" id="3.90.1150.10">
    <property type="entry name" value="Aspartate Aminotransferase, domain 1"/>
    <property type="match status" value="1"/>
</dbReference>
<dbReference type="GO" id="GO:0047982">
    <property type="term" value="F:homocysteine desulfhydrase activity"/>
    <property type="evidence" value="ECO:0007669"/>
    <property type="project" value="UniProtKB-EC"/>
</dbReference>
<comment type="catalytic activity">
    <reaction evidence="5">
        <text>L-homocysteine + H2O = 2-oxobutanoate + hydrogen sulfide + NH4(+) + H(+)</text>
        <dbReference type="Rhea" id="RHEA:14501"/>
        <dbReference type="ChEBI" id="CHEBI:15377"/>
        <dbReference type="ChEBI" id="CHEBI:15378"/>
        <dbReference type="ChEBI" id="CHEBI:16763"/>
        <dbReference type="ChEBI" id="CHEBI:28938"/>
        <dbReference type="ChEBI" id="CHEBI:29919"/>
        <dbReference type="ChEBI" id="CHEBI:58199"/>
        <dbReference type="EC" id="4.4.1.2"/>
    </reaction>
    <physiologicalReaction direction="left-to-right" evidence="5">
        <dbReference type="Rhea" id="RHEA:14502"/>
    </physiologicalReaction>
</comment>
<dbReference type="PANTHER" id="PTHR11808:SF80">
    <property type="entry name" value="CYSTATHIONINE GAMMA-LYASE"/>
    <property type="match status" value="1"/>
</dbReference>
<dbReference type="InterPro" id="IPR000277">
    <property type="entry name" value="Cys/Met-Metab_PyrdxlP-dep_enz"/>
</dbReference>
<dbReference type="InterPro" id="IPR015424">
    <property type="entry name" value="PyrdxlP-dep_Trfase"/>
</dbReference>
<comment type="similarity">
    <text evidence="8">Belongs to the trans-sulfuration enzymes family.</text>
</comment>
<proteinExistence type="inferred from homology"/>
<evidence type="ECO:0000256" key="6">
    <source>
        <dbReference type="ARBA" id="ARBA00052699"/>
    </source>
</evidence>
<dbReference type="EMBL" id="JPME01000008">
    <property type="protein sequence ID" value="KEZ90949.1"/>
    <property type="molecule type" value="Genomic_DNA"/>
</dbReference>
<evidence type="ECO:0000256" key="8">
    <source>
        <dbReference type="RuleBase" id="RU362118"/>
    </source>
</evidence>
<comment type="catalytic activity">
    <reaction evidence="6">
        <text>L-methionine + H2O = methanethiol + 2-oxobutanoate + NH4(+)</text>
        <dbReference type="Rhea" id="RHEA:23800"/>
        <dbReference type="ChEBI" id="CHEBI:15377"/>
        <dbReference type="ChEBI" id="CHEBI:16007"/>
        <dbReference type="ChEBI" id="CHEBI:16763"/>
        <dbReference type="ChEBI" id="CHEBI:28938"/>
        <dbReference type="ChEBI" id="CHEBI:57844"/>
        <dbReference type="EC" id="4.4.1.11"/>
    </reaction>
    <physiologicalReaction direction="left-to-right" evidence="6">
        <dbReference type="Rhea" id="RHEA:23801"/>
    </physiologicalReaction>
</comment>
<evidence type="ECO:0000313" key="10">
    <source>
        <dbReference type="Proteomes" id="UP000028525"/>
    </source>
</evidence>
<evidence type="ECO:0000256" key="7">
    <source>
        <dbReference type="PIRSR" id="PIRSR001434-2"/>
    </source>
</evidence>
<reference evidence="9 10" key="1">
    <citation type="submission" date="2014-07" db="EMBL/GenBank/DDBJ databases">
        <title>Draft genome of Clostridium celerecrescens 152B isolated from sediments associated with methane hydrate from Krishna Godavari basin.</title>
        <authorList>
            <person name="Honkalas V.S."/>
            <person name="Dabir A.P."/>
            <person name="Arora P."/>
            <person name="Dhakephalkar P.K."/>
        </authorList>
    </citation>
    <scope>NUCLEOTIDE SEQUENCE [LARGE SCALE GENOMIC DNA]</scope>
    <source>
        <strain evidence="9 10">152B</strain>
    </source>
</reference>
<evidence type="ECO:0000256" key="3">
    <source>
        <dbReference type="ARBA" id="ARBA00047175"/>
    </source>
</evidence>
<dbReference type="AlphaFoldDB" id="A0A084JPR5"/>
<evidence type="ECO:0000256" key="4">
    <source>
        <dbReference type="ARBA" id="ARBA00047199"/>
    </source>
</evidence>
<dbReference type="CDD" id="cd00614">
    <property type="entry name" value="CGS_like"/>
    <property type="match status" value="1"/>
</dbReference>
<comment type="cofactor">
    <cofactor evidence="1 8">
        <name>pyridoxal 5'-phosphate</name>
        <dbReference type="ChEBI" id="CHEBI:597326"/>
    </cofactor>
</comment>
<comment type="caution">
    <text evidence="9">The sequence shown here is derived from an EMBL/GenBank/DDBJ whole genome shotgun (WGS) entry which is preliminary data.</text>
</comment>
<gene>
    <name evidence="9" type="ORF">IO98_06105</name>
</gene>
<protein>
    <recommendedName>
        <fullName evidence="3">homocysteine desulfhydrase</fullName>
        <ecNumber evidence="3">4.4.1.2</ecNumber>
    </recommendedName>
    <alternativeName>
        <fullName evidence="4">Homocysteine desulfhydrase</fullName>
    </alternativeName>
</protein>
<dbReference type="Pfam" id="PF01053">
    <property type="entry name" value="Cys_Met_Meta_PP"/>
    <property type="match status" value="1"/>
</dbReference>
<evidence type="ECO:0000256" key="2">
    <source>
        <dbReference type="ARBA" id="ARBA00022898"/>
    </source>
</evidence>
<keyword evidence="10" id="KW-1185">Reference proteome</keyword>
<dbReference type="SUPFAM" id="SSF53383">
    <property type="entry name" value="PLP-dependent transferases"/>
    <property type="match status" value="1"/>
</dbReference>
<dbReference type="Gene3D" id="3.40.640.10">
    <property type="entry name" value="Type I PLP-dependent aspartate aminotransferase-like (Major domain)"/>
    <property type="match status" value="1"/>
</dbReference>
<evidence type="ECO:0000256" key="1">
    <source>
        <dbReference type="ARBA" id="ARBA00001933"/>
    </source>
</evidence>
<dbReference type="GO" id="GO:0018826">
    <property type="term" value="F:methionine gamma-lyase activity"/>
    <property type="evidence" value="ECO:0007669"/>
    <property type="project" value="UniProtKB-EC"/>
</dbReference>
<dbReference type="PIRSF" id="PIRSF001434">
    <property type="entry name" value="CGS"/>
    <property type="match status" value="1"/>
</dbReference>
<feature type="modified residue" description="N6-(pyridoxal phosphate)lysine" evidence="7">
    <location>
        <position position="213"/>
    </location>
</feature>
<dbReference type="RefSeq" id="WP_038279020.1">
    <property type="nucleotide sequence ID" value="NZ_JPME01000008.1"/>
</dbReference>
<dbReference type="GO" id="GO:0005737">
    <property type="term" value="C:cytoplasm"/>
    <property type="evidence" value="ECO:0007669"/>
    <property type="project" value="TreeGrafter"/>
</dbReference>
<evidence type="ECO:0000313" key="9">
    <source>
        <dbReference type="EMBL" id="KEZ90949.1"/>
    </source>
</evidence>
<evidence type="ECO:0000256" key="5">
    <source>
        <dbReference type="ARBA" id="ARBA00048780"/>
    </source>
</evidence>
<dbReference type="PANTHER" id="PTHR11808">
    <property type="entry name" value="TRANS-SULFURATION ENZYME FAMILY MEMBER"/>
    <property type="match status" value="1"/>
</dbReference>
<keyword evidence="2 7" id="KW-0663">Pyridoxal phosphate</keyword>
<organism evidence="9 10">
    <name type="scientific">Lacrimispora celerecrescens</name>
    <dbReference type="NCBI Taxonomy" id="29354"/>
    <lineage>
        <taxon>Bacteria</taxon>
        <taxon>Bacillati</taxon>
        <taxon>Bacillota</taxon>
        <taxon>Clostridia</taxon>
        <taxon>Lachnospirales</taxon>
        <taxon>Lachnospiraceae</taxon>
        <taxon>Lacrimispora</taxon>
    </lineage>
</organism>
<dbReference type="OrthoDB" id="9780685at2"/>
<dbReference type="GO" id="GO:0019346">
    <property type="term" value="P:transsulfuration"/>
    <property type="evidence" value="ECO:0007669"/>
    <property type="project" value="InterPro"/>
</dbReference>
<dbReference type="InterPro" id="IPR015422">
    <property type="entry name" value="PyrdxlP-dep_Trfase_small"/>
</dbReference>
<dbReference type="EC" id="4.4.1.2" evidence="3"/>
<accession>A0A084JPR5</accession>
<dbReference type="FunFam" id="3.40.640.10:FF:000046">
    <property type="entry name" value="Cystathionine gamma-lyase"/>
    <property type="match status" value="1"/>
</dbReference>
<dbReference type="Proteomes" id="UP000028525">
    <property type="component" value="Unassembled WGS sequence"/>
</dbReference>
<name>A0A084JPR5_9FIRM</name>